<evidence type="ECO:0000313" key="1">
    <source>
        <dbReference type="EMBL" id="DAF58854.1"/>
    </source>
</evidence>
<name>A0A8S5T6I7_9CAUD</name>
<reference evidence="1" key="1">
    <citation type="journal article" date="2021" name="Proc. Natl. Acad. Sci. U.S.A.">
        <title>A Catalog of Tens of Thousands of Viruses from Human Metagenomes Reveals Hidden Associations with Chronic Diseases.</title>
        <authorList>
            <person name="Tisza M.J."/>
            <person name="Buck C.B."/>
        </authorList>
    </citation>
    <scope>NUCLEOTIDE SEQUENCE</scope>
    <source>
        <strain evidence="1">CtxMM9</strain>
    </source>
</reference>
<proteinExistence type="predicted"/>
<organism evidence="1">
    <name type="scientific">Siphoviridae sp. ctxMM9</name>
    <dbReference type="NCBI Taxonomy" id="2827973"/>
    <lineage>
        <taxon>Viruses</taxon>
        <taxon>Duplodnaviria</taxon>
        <taxon>Heunggongvirae</taxon>
        <taxon>Uroviricota</taxon>
        <taxon>Caudoviricetes</taxon>
    </lineage>
</organism>
<protein>
    <submittedName>
        <fullName evidence="1">Uncharacterized protein</fullName>
    </submittedName>
</protein>
<dbReference type="EMBL" id="BK032759">
    <property type="protein sequence ID" value="DAF58854.1"/>
    <property type="molecule type" value="Genomic_DNA"/>
</dbReference>
<sequence length="43" mass="4630">MNRVILSLLLSLSYFIVLTITTVQKIANIGGSLNSPQNVALNV</sequence>
<accession>A0A8S5T6I7</accession>